<dbReference type="GO" id="GO:0005634">
    <property type="term" value="C:nucleus"/>
    <property type="evidence" value="ECO:0007669"/>
    <property type="project" value="TreeGrafter"/>
</dbReference>
<dbReference type="SMART" id="SM00471">
    <property type="entry name" value="HDc"/>
    <property type="match status" value="1"/>
</dbReference>
<evidence type="ECO:0000256" key="1">
    <source>
        <dbReference type="ARBA" id="ARBA00005776"/>
    </source>
</evidence>
<evidence type="ECO:0000259" key="2">
    <source>
        <dbReference type="SMART" id="SM00471"/>
    </source>
</evidence>
<name>A0A0N7ZCB2_SCYOL</name>
<dbReference type="CDD" id="cd00077">
    <property type="entry name" value="HDc"/>
    <property type="match status" value="1"/>
</dbReference>
<dbReference type="Pfam" id="PF01966">
    <property type="entry name" value="HD"/>
    <property type="match status" value="1"/>
</dbReference>
<dbReference type="InterPro" id="IPR006674">
    <property type="entry name" value="HD_domain"/>
</dbReference>
<dbReference type="GO" id="GO:0045088">
    <property type="term" value="P:regulation of innate immune response"/>
    <property type="evidence" value="ECO:0007669"/>
    <property type="project" value="TreeGrafter"/>
</dbReference>
<dbReference type="GO" id="GO:0051607">
    <property type="term" value="P:defense response to virus"/>
    <property type="evidence" value="ECO:0007669"/>
    <property type="project" value="TreeGrafter"/>
</dbReference>
<reference evidence="3" key="1">
    <citation type="submission" date="2015-09" db="EMBL/GenBank/DDBJ databases">
        <title>Scylla olivacea transcriptome.</title>
        <authorList>
            <person name="Ikhwanuddin M."/>
        </authorList>
    </citation>
    <scope>NUCLEOTIDE SEQUENCE</scope>
</reference>
<dbReference type="GO" id="GO:0008832">
    <property type="term" value="F:dGTPase activity"/>
    <property type="evidence" value="ECO:0007669"/>
    <property type="project" value="TreeGrafter"/>
</dbReference>
<proteinExistence type="inferred from homology"/>
<dbReference type="InterPro" id="IPR050135">
    <property type="entry name" value="dGTPase-like"/>
</dbReference>
<dbReference type="AlphaFoldDB" id="A0A0N7ZCB2"/>
<dbReference type="Gene3D" id="3.30.70.2760">
    <property type="match status" value="1"/>
</dbReference>
<dbReference type="Gene3D" id="1.10.3210.10">
    <property type="entry name" value="Hypothetical protein af1432"/>
    <property type="match status" value="1"/>
</dbReference>
<comment type="similarity">
    <text evidence="1">Belongs to the SAMHD1 family.</text>
</comment>
<dbReference type="SUPFAM" id="SSF109604">
    <property type="entry name" value="HD-domain/PDEase-like"/>
    <property type="match status" value="1"/>
</dbReference>
<evidence type="ECO:0000313" key="3">
    <source>
        <dbReference type="EMBL" id="JAI63960.1"/>
    </source>
</evidence>
<dbReference type="InterPro" id="IPR003607">
    <property type="entry name" value="HD/PDEase_dom"/>
</dbReference>
<dbReference type="GO" id="GO:0006203">
    <property type="term" value="P:dGTP catabolic process"/>
    <property type="evidence" value="ECO:0007669"/>
    <property type="project" value="TreeGrafter"/>
</dbReference>
<sequence length="479" mass="56127">MMEPSQWRMHEKTFQDAVHGAITLHPLCVKVIDTPQFQRLRFIKVLGTCYFVFPAATHNRFEHCIGVCYLANQLVCALQSRQPELDISEADILCVQLAGLCHDLGHGPFSHLWEQFVRQARPEKQWVHENASTKMFDYLLKANNLVEEFQRYGLKEQDIIFIKEMIYSVSGNGSEWCYKGRPREKAFLYQIVANKQTGIDVDKWDYFLRDSLNLGIKVTFDYHRLIQFSRVIPVEEQPQICIRDKECNNVYDMFHARRVLHRTAYKHRVVQIIDNMLIDALLYADKHIRYLGSKGVRYPLADVCDDMMAYCNLTDGVLHQILLDEGDHPDLLHAKKILTSIFRRQLYLCVGHTRPSNFTTTFKNIKEALERNIPKDSTLTPQDLVITQVELNYGMDDQNPVEMVYFYNKNSPMKTRKIKKEESILVPERFQEKIFRVLCRSNKEDKFKHAQVTLMAACQELGMKEPYAVQHCRPRHLDM</sequence>
<organism evidence="3">
    <name type="scientific">Scylla olivacea</name>
    <name type="common">Orange mud crab</name>
    <name type="synonym">Cancer olivacea</name>
    <dbReference type="NCBI Taxonomy" id="85551"/>
    <lineage>
        <taxon>Eukaryota</taxon>
        <taxon>Metazoa</taxon>
        <taxon>Ecdysozoa</taxon>
        <taxon>Arthropoda</taxon>
        <taxon>Crustacea</taxon>
        <taxon>Multicrustacea</taxon>
        <taxon>Malacostraca</taxon>
        <taxon>Eumalacostraca</taxon>
        <taxon>Eucarida</taxon>
        <taxon>Decapoda</taxon>
        <taxon>Pleocyemata</taxon>
        <taxon>Brachyura</taxon>
        <taxon>Eubrachyura</taxon>
        <taxon>Portunoidea</taxon>
        <taxon>Portunidae</taxon>
        <taxon>Portuninae</taxon>
        <taxon>Scylla</taxon>
    </lineage>
</organism>
<dbReference type="PANTHER" id="PTHR11373:SF4">
    <property type="entry name" value="DEOXYNUCLEOSIDE TRIPHOSPHATE TRIPHOSPHOHYDROLASE SAMHD1"/>
    <property type="match status" value="1"/>
</dbReference>
<dbReference type="EMBL" id="GDRN01070009">
    <property type="protein sequence ID" value="JAI63960.1"/>
    <property type="molecule type" value="Transcribed_RNA"/>
</dbReference>
<feature type="domain" description="HD/PDEase" evidence="2">
    <location>
        <begin position="56"/>
        <end position="216"/>
    </location>
</feature>
<accession>A0A0N7ZCB2</accession>
<dbReference type="PANTHER" id="PTHR11373">
    <property type="entry name" value="DEOXYNUCLEOSIDE TRIPHOSPHATE TRIPHOSPHOHYDROLASE"/>
    <property type="match status" value="1"/>
</dbReference>
<protein>
    <recommendedName>
        <fullName evidence="2">HD/PDEase domain-containing protein</fullName>
    </recommendedName>
</protein>